<dbReference type="InterPro" id="IPR000524">
    <property type="entry name" value="Tscrpt_reg_HTH_GntR"/>
</dbReference>
<evidence type="ECO:0000256" key="2">
    <source>
        <dbReference type="ARBA" id="ARBA00023125"/>
    </source>
</evidence>
<evidence type="ECO:0000256" key="1">
    <source>
        <dbReference type="ARBA" id="ARBA00023015"/>
    </source>
</evidence>
<dbReference type="InterPro" id="IPR008920">
    <property type="entry name" value="TF_FadR/GntR_C"/>
</dbReference>
<dbReference type="SMART" id="SM00895">
    <property type="entry name" value="FCD"/>
    <property type="match status" value="1"/>
</dbReference>
<dbReference type="SMART" id="SM00345">
    <property type="entry name" value="HTH_GNTR"/>
    <property type="match status" value="1"/>
</dbReference>
<feature type="region of interest" description="Disordered" evidence="4">
    <location>
        <begin position="1"/>
        <end position="33"/>
    </location>
</feature>
<reference evidence="6 7" key="1">
    <citation type="submission" date="2023-07" db="EMBL/GenBank/DDBJ databases">
        <title>Genomic Encyclopedia of Type Strains, Phase IV (KMG-IV): sequencing the most valuable type-strain genomes for metagenomic binning, comparative biology and taxonomic classification.</title>
        <authorList>
            <person name="Goeker M."/>
        </authorList>
    </citation>
    <scope>NUCLEOTIDE SEQUENCE [LARGE SCALE GENOMIC DNA]</scope>
    <source>
        <strain evidence="6 7">DSM 19922</strain>
    </source>
</reference>
<dbReference type="Proteomes" id="UP001244552">
    <property type="component" value="Unassembled WGS sequence"/>
</dbReference>
<comment type="caution">
    <text evidence="6">The sequence shown here is derived from an EMBL/GenBank/DDBJ whole genome shotgun (WGS) entry which is preliminary data.</text>
</comment>
<organism evidence="6 7">
    <name type="scientific">Azospirillum picis</name>
    <dbReference type="NCBI Taxonomy" id="488438"/>
    <lineage>
        <taxon>Bacteria</taxon>
        <taxon>Pseudomonadati</taxon>
        <taxon>Pseudomonadota</taxon>
        <taxon>Alphaproteobacteria</taxon>
        <taxon>Rhodospirillales</taxon>
        <taxon>Azospirillaceae</taxon>
        <taxon>Azospirillum</taxon>
    </lineage>
</organism>
<dbReference type="InterPro" id="IPR036388">
    <property type="entry name" value="WH-like_DNA-bd_sf"/>
</dbReference>
<keyword evidence="2 6" id="KW-0238">DNA-binding</keyword>
<gene>
    <name evidence="6" type="ORF">QO018_003622</name>
</gene>
<dbReference type="Pfam" id="PF07729">
    <property type="entry name" value="FCD"/>
    <property type="match status" value="1"/>
</dbReference>
<evidence type="ECO:0000256" key="4">
    <source>
        <dbReference type="SAM" id="MobiDB-lite"/>
    </source>
</evidence>
<keyword evidence="1" id="KW-0805">Transcription regulation</keyword>
<dbReference type="SUPFAM" id="SSF48008">
    <property type="entry name" value="GntR ligand-binding domain-like"/>
    <property type="match status" value="1"/>
</dbReference>
<dbReference type="InterPro" id="IPR036390">
    <property type="entry name" value="WH_DNA-bd_sf"/>
</dbReference>
<evidence type="ECO:0000313" key="6">
    <source>
        <dbReference type="EMBL" id="MDQ0534745.1"/>
    </source>
</evidence>
<dbReference type="PANTHER" id="PTHR43537">
    <property type="entry name" value="TRANSCRIPTIONAL REGULATOR, GNTR FAMILY"/>
    <property type="match status" value="1"/>
</dbReference>
<feature type="domain" description="HTH gntR-type" evidence="5">
    <location>
        <begin position="31"/>
        <end position="98"/>
    </location>
</feature>
<dbReference type="EMBL" id="JAUSVU010000013">
    <property type="protein sequence ID" value="MDQ0534745.1"/>
    <property type="molecule type" value="Genomic_DNA"/>
</dbReference>
<dbReference type="PANTHER" id="PTHR43537:SF53">
    <property type="entry name" value="HTH-TYPE TRANSCRIPTIONAL REPRESSOR NANR"/>
    <property type="match status" value="1"/>
</dbReference>
<sequence>MSEFVVPTPLPQDMTTAPTSKPSRRPAHGRSSAEARIVRSIGEAIADRRLPPGTKLTEESLAEAFGVSRERVRKVLLLLAQRRVVTLVPNRGAFVAKPTPKEAREVFEARRVIERAIMERLQSFPLPLPPEMLDRLREHGALEDEAERAADRKAMIRLSGQFHLLLADFAGNATLAAILADLIDRSGLAIAAFERRSAHTCSAEDHRRLIAVLAGTAPGEAAALMTRHLDSVEAQLDLDPKADLPIDVRAVFAGEPA</sequence>
<keyword evidence="7" id="KW-1185">Reference proteome</keyword>
<dbReference type="SUPFAM" id="SSF46785">
    <property type="entry name" value="Winged helix' DNA-binding domain"/>
    <property type="match status" value="1"/>
</dbReference>
<evidence type="ECO:0000313" key="7">
    <source>
        <dbReference type="Proteomes" id="UP001244552"/>
    </source>
</evidence>
<dbReference type="RefSeq" id="WP_246513154.1">
    <property type="nucleotide sequence ID" value="NZ_JAGINO010000012.1"/>
</dbReference>
<evidence type="ECO:0000259" key="5">
    <source>
        <dbReference type="PROSITE" id="PS50949"/>
    </source>
</evidence>
<evidence type="ECO:0000256" key="3">
    <source>
        <dbReference type="ARBA" id="ARBA00023163"/>
    </source>
</evidence>
<dbReference type="Gene3D" id="1.20.120.530">
    <property type="entry name" value="GntR ligand-binding domain-like"/>
    <property type="match status" value="1"/>
</dbReference>
<dbReference type="Pfam" id="PF00392">
    <property type="entry name" value="GntR"/>
    <property type="match status" value="1"/>
</dbReference>
<dbReference type="PROSITE" id="PS50949">
    <property type="entry name" value="HTH_GNTR"/>
    <property type="match status" value="1"/>
</dbReference>
<accession>A0ABU0MMQ1</accession>
<name>A0ABU0MMQ1_9PROT</name>
<keyword evidence="3" id="KW-0804">Transcription</keyword>
<dbReference type="Gene3D" id="1.10.10.10">
    <property type="entry name" value="Winged helix-like DNA-binding domain superfamily/Winged helix DNA-binding domain"/>
    <property type="match status" value="1"/>
</dbReference>
<dbReference type="GO" id="GO:0003677">
    <property type="term" value="F:DNA binding"/>
    <property type="evidence" value="ECO:0007669"/>
    <property type="project" value="UniProtKB-KW"/>
</dbReference>
<proteinExistence type="predicted"/>
<dbReference type="CDD" id="cd07377">
    <property type="entry name" value="WHTH_GntR"/>
    <property type="match status" value="1"/>
</dbReference>
<dbReference type="InterPro" id="IPR011711">
    <property type="entry name" value="GntR_C"/>
</dbReference>
<protein>
    <submittedName>
        <fullName evidence="6">DNA-binding GntR family transcriptional regulator</fullName>
    </submittedName>
</protein>